<feature type="domain" description="HipA-like C-terminal" evidence="4">
    <location>
        <begin position="157"/>
        <end position="400"/>
    </location>
</feature>
<evidence type="ECO:0000313" key="6">
    <source>
        <dbReference type="Proteomes" id="UP001150830"/>
    </source>
</evidence>
<dbReference type="GO" id="GO:0005829">
    <property type="term" value="C:cytosol"/>
    <property type="evidence" value="ECO:0007669"/>
    <property type="project" value="TreeGrafter"/>
</dbReference>
<dbReference type="InterPro" id="IPR052028">
    <property type="entry name" value="HipA_Ser/Thr_kinase"/>
</dbReference>
<accession>A0A9X3ISX1</accession>
<proteinExistence type="inferred from homology"/>
<reference evidence="5" key="1">
    <citation type="submission" date="2022-11" db="EMBL/GenBank/DDBJ databases">
        <title>Parathalassolutuus dongxingensis gen. nov., sp. nov., a novel member of family Oceanospirillaceae isolated from a coastal shrimp pond in Guangxi, China.</title>
        <authorList>
            <person name="Chen H."/>
        </authorList>
    </citation>
    <scope>NUCLEOTIDE SEQUENCE</scope>
    <source>
        <strain evidence="5">G-43</strain>
    </source>
</reference>
<dbReference type="InterPro" id="IPR012893">
    <property type="entry name" value="HipA-like_C"/>
</dbReference>
<organism evidence="5 6">
    <name type="scientific">Parathalassolituus penaei</name>
    <dbReference type="NCBI Taxonomy" id="2997323"/>
    <lineage>
        <taxon>Bacteria</taxon>
        <taxon>Pseudomonadati</taxon>
        <taxon>Pseudomonadota</taxon>
        <taxon>Gammaproteobacteria</taxon>
        <taxon>Oceanospirillales</taxon>
        <taxon>Oceanospirillaceae</taxon>
        <taxon>Parathalassolituus</taxon>
    </lineage>
</organism>
<dbReference type="AlphaFoldDB" id="A0A9X3ISX1"/>
<dbReference type="Proteomes" id="UP001150830">
    <property type="component" value="Unassembled WGS sequence"/>
</dbReference>
<keyword evidence="6" id="KW-1185">Reference proteome</keyword>
<evidence type="ECO:0000256" key="3">
    <source>
        <dbReference type="ARBA" id="ARBA00022777"/>
    </source>
</evidence>
<dbReference type="GO" id="GO:0004674">
    <property type="term" value="F:protein serine/threonine kinase activity"/>
    <property type="evidence" value="ECO:0007669"/>
    <property type="project" value="TreeGrafter"/>
</dbReference>
<evidence type="ECO:0000259" key="4">
    <source>
        <dbReference type="Pfam" id="PF07804"/>
    </source>
</evidence>
<dbReference type="PANTHER" id="PTHR37419">
    <property type="entry name" value="SERINE/THREONINE-PROTEIN KINASE TOXIN HIPA"/>
    <property type="match status" value="1"/>
</dbReference>
<dbReference type="Pfam" id="PF07804">
    <property type="entry name" value="HipA_C"/>
    <property type="match status" value="1"/>
</dbReference>
<keyword evidence="3" id="KW-0418">Kinase</keyword>
<dbReference type="RefSeq" id="WP_283172813.1">
    <property type="nucleotide sequence ID" value="NZ_JAPNOA010000018.1"/>
</dbReference>
<evidence type="ECO:0000313" key="5">
    <source>
        <dbReference type="EMBL" id="MCY0964598.1"/>
    </source>
</evidence>
<sequence length="442" mass="49668">MQTWLAGAWQTAATLSVLNPDRGRSSAIELEYDASYVARFRQYPAARLSLEFPVDFFPHHNEHWPAFLLDILPLGAARRAICLRLGLENYSSPIHDFYLLRNHCPAPIGNLRVLESALQQPDTPAIGFPMTDVLKRDSDFLDYAREQGAAIGGATGAGGEAPKLLVSLGSDGLYYPAGSLPDENCAEQFLVKFPRHQSLQLDQTILEGEYRYYQICSRINRITSIDTGPKGFDSIFFSHHDDPLISKPSLWLKRFDRPDAQHRLGMESLYAMQGVSEPGQTVQHTDYLASLVRYWSEYNQQSKIEDMVLDYLRRDLLNVVLGNTDNHGRNTAILKQADQLQLAPVYDLAPMCMDAEGITRTSRWGNLELGGRFDWRAICVAAATSTGLSEETLWEGIRQFAKQDLLSVPDLASDYHLPDAVFNHPRIQLGNLKSRLANWGLL</sequence>
<name>A0A9X3ISX1_9GAMM</name>
<dbReference type="EMBL" id="JAPNOA010000018">
    <property type="protein sequence ID" value="MCY0964598.1"/>
    <property type="molecule type" value="Genomic_DNA"/>
</dbReference>
<dbReference type="PIRSF" id="PIRSF028135">
    <property type="entry name" value="UCP028135_HipA-like"/>
    <property type="match status" value="1"/>
</dbReference>
<dbReference type="InterPro" id="IPR016869">
    <property type="entry name" value="UCP028135_HipA-like"/>
</dbReference>
<protein>
    <submittedName>
        <fullName evidence="5">HipA domain-containing protein</fullName>
    </submittedName>
</protein>
<keyword evidence="2" id="KW-0808">Transferase</keyword>
<dbReference type="PANTHER" id="PTHR37419:SF8">
    <property type="entry name" value="TOXIN YJJJ"/>
    <property type="match status" value="1"/>
</dbReference>
<comment type="caution">
    <text evidence="5">The sequence shown here is derived from an EMBL/GenBank/DDBJ whole genome shotgun (WGS) entry which is preliminary data.</text>
</comment>
<comment type="similarity">
    <text evidence="1">Belongs to the HipA Ser/Thr kinase family.</text>
</comment>
<evidence type="ECO:0000256" key="1">
    <source>
        <dbReference type="ARBA" id="ARBA00010164"/>
    </source>
</evidence>
<gene>
    <name evidence="5" type="ORF">OUO13_05315</name>
</gene>
<evidence type="ECO:0000256" key="2">
    <source>
        <dbReference type="ARBA" id="ARBA00022679"/>
    </source>
</evidence>